<dbReference type="OrthoDB" id="417078at2759"/>
<evidence type="ECO:0000256" key="7">
    <source>
        <dbReference type="ARBA" id="ARBA00023149"/>
    </source>
</evidence>
<dbReference type="Gene3D" id="2.60.120.10">
    <property type="entry name" value="Jelly Rolls"/>
    <property type="match status" value="2"/>
</dbReference>
<feature type="compositionally biased region" description="Low complexity" evidence="11">
    <location>
        <begin position="367"/>
        <end position="384"/>
    </location>
</feature>
<dbReference type="InterPro" id="IPR014710">
    <property type="entry name" value="RmlC-like_jellyroll"/>
</dbReference>
<evidence type="ECO:0000256" key="4">
    <source>
        <dbReference type="ARBA" id="ARBA00022566"/>
    </source>
</evidence>
<feature type="compositionally biased region" description="Low complexity" evidence="11">
    <location>
        <begin position="48"/>
        <end position="62"/>
    </location>
</feature>
<feature type="region of interest" description="Disordered" evidence="11">
    <location>
        <begin position="354"/>
        <end position="396"/>
    </location>
</feature>
<evidence type="ECO:0000256" key="8">
    <source>
        <dbReference type="ARBA" id="ARBA00025979"/>
    </source>
</evidence>
<evidence type="ECO:0000256" key="2">
    <source>
        <dbReference type="ARBA" id="ARBA00020355"/>
    </source>
</evidence>
<evidence type="ECO:0000256" key="11">
    <source>
        <dbReference type="SAM" id="MobiDB-lite"/>
    </source>
</evidence>
<dbReference type="InterPro" id="IPR012198">
    <property type="entry name" value="cAMP_dep_PK_reg_su"/>
</dbReference>
<feature type="binding site" evidence="10">
    <location>
        <position position="197"/>
    </location>
    <ligand>
        <name>3',5'-cyclic AMP</name>
        <dbReference type="ChEBI" id="CHEBI:58165"/>
        <label>1</label>
    </ligand>
</feature>
<dbReference type="GO" id="GO:0034236">
    <property type="term" value="F:protein kinase A catalytic subunit binding"/>
    <property type="evidence" value="ECO:0007669"/>
    <property type="project" value="TreeGrafter"/>
</dbReference>
<dbReference type="GO" id="GO:0033554">
    <property type="term" value="P:cellular response to stress"/>
    <property type="evidence" value="ECO:0007669"/>
    <property type="project" value="UniProtKB-ARBA"/>
</dbReference>
<gene>
    <name evidence="13" type="ORF">GOMPHAMPRED_005716</name>
</gene>
<evidence type="ECO:0000259" key="12">
    <source>
        <dbReference type="PROSITE" id="PS50042"/>
    </source>
</evidence>
<dbReference type="CDD" id="cd00038">
    <property type="entry name" value="CAP_ED"/>
    <property type="match status" value="2"/>
</dbReference>
<keyword evidence="4 9" id="KW-0116">cAMP-binding</keyword>
<dbReference type="EMBL" id="CAJPDQ010000036">
    <property type="protein sequence ID" value="CAF9930724.1"/>
    <property type="molecule type" value="Genomic_DNA"/>
</dbReference>
<name>A0A8H3FU38_9LECA</name>
<dbReference type="FunFam" id="2.60.120.10:FF:000006">
    <property type="entry name" value="cAMP-dependent protein kinase type I-alpha regulatory subunit"/>
    <property type="match status" value="1"/>
</dbReference>
<feature type="region of interest" description="Disordered" evidence="11">
    <location>
        <begin position="1"/>
        <end position="106"/>
    </location>
</feature>
<feature type="compositionally biased region" description="Basic and acidic residues" evidence="11">
    <location>
        <begin position="355"/>
        <end position="366"/>
    </location>
</feature>
<dbReference type="PROSITE" id="PS50042">
    <property type="entry name" value="CNMP_BINDING_3"/>
    <property type="match status" value="2"/>
</dbReference>
<evidence type="ECO:0000256" key="3">
    <source>
        <dbReference type="ARBA" id="ARBA00022553"/>
    </source>
</evidence>
<feature type="domain" description="Cyclic nucleotide-binding" evidence="12">
    <location>
        <begin position="119"/>
        <end position="248"/>
    </location>
</feature>
<feature type="domain" description="Cyclic nucleotide-binding" evidence="12">
    <location>
        <begin position="251"/>
        <end position="361"/>
    </location>
</feature>
<evidence type="ECO:0000256" key="9">
    <source>
        <dbReference type="PIRNR" id="PIRNR000548"/>
    </source>
</evidence>
<dbReference type="GO" id="GO:0005634">
    <property type="term" value="C:nucleus"/>
    <property type="evidence" value="ECO:0007669"/>
    <property type="project" value="TreeGrafter"/>
</dbReference>
<evidence type="ECO:0000256" key="10">
    <source>
        <dbReference type="PIRSR" id="PIRSR000548-1"/>
    </source>
</evidence>
<proteinExistence type="inferred from homology"/>
<comment type="caution">
    <text evidence="13">The sequence shown here is derived from an EMBL/GenBank/DDBJ whole genome shotgun (WGS) entry which is preliminary data.</text>
</comment>
<dbReference type="SUPFAM" id="SSF51206">
    <property type="entry name" value="cAMP-binding domain-like"/>
    <property type="match status" value="2"/>
</dbReference>
<evidence type="ECO:0000256" key="6">
    <source>
        <dbReference type="ARBA" id="ARBA00022741"/>
    </source>
</evidence>
<evidence type="ECO:0000256" key="1">
    <source>
        <dbReference type="ARBA" id="ARBA00005753"/>
    </source>
</evidence>
<dbReference type="Pfam" id="PF00027">
    <property type="entry name" value="cNMP_binding"/>
    <property type="match status" value="2"/>
</dbReference>
<comment type="subunit">
    <text evidence="8 9">Tetramer, composed of 2 regulatory (R) and 2 catalytic (C) subunits. In the presence of cAMP it dissociates into 2 active monomeric C subunits and an R dimer.</text>
</comment>
<keyword evidence="14" id="KW-1185">Reference proteome</keyword>
<organism evidence="13 14">
    <name type="scientific">Gomphillus americanus</name>
    <dbReference type="NCBI Taxonomy" id="1940652"/>
    <lineage>
        <taxon>Eukaryota</taxon>
        <taxon>Fungi</taxon>
        <taxon>Dikarya</taxon>
        <taxon>Ascomycota</taxon>
        <taxon>Pezizomycotina</taxon>
        <taxon>Lecanoromycetes</taxon>
        <taxon>OSLEUM clade</taxon>
        <taxon>Ostropomycetidae</taxon>
        <taxon>Ostropales</taxon>
        <taxon>Graphidaceae</taxon>
        <taxon>Gomphilloideae</taxon>
        <taxon>Gomphillus</taxon>
    </lineage>
</organism>
<keyword evidence="6 9" id="KW-0547">Nucleotide-binding</keyword>
<keyword evidence="3" id="KW-0597">Phosphoprotein</keyword>
<evidence type="ECO:0000313" key="13">
    <source>
        <dbReference type="EMBL" id="CAF9930724.1"/>
    </source>
</evidence>
<keyword evidence="5" id="KW-0677">Repeat</keyword>
<protein>
    <recommendedName>
        <fullName evidence="2 9">cAMP-dependent protein kinase regulatory subunit</fullName>
    </recommendedName>
</protein>
<dbReference type="Proteomes" id="UP000664169">
    <property type="component" value="Unassembled WGS sequence"/>
</dbReference>
<dbReference type="GO" id="GO:0004862">
    <property type="term" value="F:cAMP-dependent protein kinase inhibitor activity"/>
    <property type="evidence" value="ECO:0007669"/>
    <property type="project" value="TreeGrafter"/>
</dbReference>
<dbReference type="InterPro" id="IPR000595">
    <property type="entry name" value="cNMP-bd_dom"/>
</dbReference>
<sequence>MSNFPGGHTNPFGGPSSSGMQRVKEDEEMDTLVSPQGASFQPGGFGRASGSSPFGGSFNPQPVGDADLPANYTLGRRTSVSAESMNPAASASDNWSPPSHSKTQDQISRISAAVAANFLFSHLDDEQKYLVLDALFEKPIPAKGIKVISQGDAGDNFYVVEKGNFDVYIHPSGSIQAGSDGLGKKVASIGPGGSFGELALMYNAPRAATIISTEAGSLLWALDRLTFRRILMDAAFQRRRMYESFLEEVTLLSSLTAYERSKIADALETQKFAAGDVIIKEGDIGEAFFLLESGTAAVTKAENGDKVLLQYSKGDYFGELALLDDKPRAASVHALTDVKVASLGKDGFRRLLGPVEERMREQDPSKRQAGAQTGARAAAHAPHASLGGDGVDPLQS</sequence>
<dbReference type="GO" id="GO:0005952">
    <property type="term" value="C:cAMP-dependent protein kinase complex"/>
    <property type="evidence" value="ECO:0007669"/>
    <property type="project" value="InterPro"/>
</dbReference>
<dbReference type="PANTHER" id="PTHR11635:SF152">
    <property type="entry name" value="CAMP-DEPENDENT PROTEIN KINASE TYPE I REGULATORY SUBUNIT-RELATED"/>
    <property type="match status" value="1"/>
</dbReference>
<dbReference type="FunFam" id="2.60.120.10:FF:000039">
    <property type="entry name" value="cAMP-dependent protein kinase regulatory subunit"/>
    <property type="match status" value="1"/>
</dbReference>
<feature type="binding site" evidence="10">
    <location>
        <position position="319"/>
    </location>
    <ligand>
        <name>3',5'-cyclic AMP</name>
        <dbReference type="ChEBI" id="CHEBI:58165"/>
        <label>2</label>
    </ligand>
</feature>
<dbReference type="AlphaFoldDB" id="A0A8H3FU38"/>
<comment type="similarity">
    <text evidence="1 9">Belongs to the cAMP-dependent kinase regulatory chain family.</text>
</comment>
<feature type="compositionally biased region" description="Polar residues" evidence="11">
    <location>
        <begin position="76"/>
        <end position="106"/>
    </location>
</feature>
<dbReference type="PANTHER" id="PTHR11635">
    <property type="entry name" value="CAMP-DEPENDENT PROTEIN KINASE REGULATORY CHAIN"/>
    <property type="match status" value="1"/>
</dbReference>
<dbReference type="PRINTS" id="PR00103">
    <property type="entry name" value="CAMPKINASE"/>
</dbReference>
<dbReference type="PIRSF" id="PIRSF000548">
    <property type="entry name" value="PK_regulatory"/>
    <property type="match status" value="1"/>
</dbReference>
<dbReference type="InterPro" id="IPR018490">
    <property type="entry name" value="cNMP-bd_dom_sf"/>
</dbReference>
<keyword evidence="7 9" id="KW-0114">cAMP</keyword>
<feature type="binding site" evidence="10">
    <location>
        <position position="206"/>
    </location>
    <ligand>
        <name>3',5'-cyclic AMP</name>
        <dbReference type="ChEBI" id="CHEBI:58165"/>
        <label>1</label>
    </ligand>
</feature>
<dbReference type="PROSITE" id="PS00888">
    <property type="entry name" value="CNMP_BINDING_1"/>
    <property type="match status" value="2"/>
</dbReference>
<evidence type="ECO:0000256" key="5">
    <source>
        <dbReference type="ARBA" id="ARBA00022737"/>
    </source>
</evidence>
<dbReference type="GO" id="GO:0005829">
    <property type="term" value="C:cytosol"/>
    <property type="evidence" value="ECO:0007669"/>
    <property type="project" value="TreeGrafter"/>
</dbReference>
<feature type="binding site" evidence="10">
    <location>
        <position position="328"/>
    </location>
    <ligand>
        <name>3',5'-cyclic AMP</name>
        <dbReference type="ChEBI" id="CHEBI:58165"/>
        <label>2</label>
    </ligand>
</feature>
<dbReference type="SMART" id="SM00100">
    <property type="entry name" value="cNMP"/>
    <property type="match status" value="2"/>
</dbReference>
<accession>A0A8H3FU38</accession>
<dbReference type="InterPro" id="IPR050503">
    <property type="entry name" value="cAMP-dep_PK_reg_su-like"/>
</dbReference>
<evidence type="ECO:0000313" key="14">
    <source>
        <dbReference type="Proteomes" id="UP000664169"/>
    </source>
</evidence>
<dbReference type="PROSITE" id="PS00889">
    <property type="entry name" value="CNMP_BINDING_2"/>
    <property type="match status" value="2"/>
</dbReference>
<reference evidence="13" key="1">
    <citation type="submission" date="2021-03" db="EMBL/GenBank/DDBJ databases">
        <authorList>
            <person name="Tagirdzhanova G."/>
        </authorList>
    </citation>
    <scope>NUCLEOTIDE SEQUENCE</scope>
</reference>
<dbReference type="InterPro" id="IPR018488">
    <property type="entry name" value="cNMP-bd_CS"/>
</dbReference>
<dbReference type="GO" id="GO:0030552">
    <property type="term" value="F:cAMP binding"/>
    <property type="evidence" value="ECO:0007669"/>
    <property type="project" value="UniProtKB-KW"/>
</dbReference>